<keyword evidence="2" id="KW-1133">Transmembrane helix</keyword>
<reference evidence="3" key="1">
    <citation type="submission" date="2021-06" db="EMBL/GenBank/DDBJ databases">
        <authorList>
            <person name="Kallberg Y."/>
            <person name="Tangrot J."/>
            <person name="Rosling A."/>
        </authorList>
    </citation>
    <scope>NUCLEOTIDE SEQUENCE</scope>
    <source>
        <strain evidence="3">AZ414A</strain>
    </source>
</reference>
<feature type="transmembrane region" description="Helical" evidence="2">
    <location>
        <begin position="765"/>
        <end position="781"/>
    </location>
</feature>
<feature type="transmembrane region" description="Helical" evidence="2">
    <location>
        <begin position="893"/>
        <end position="920"/>
    </location>
</feature>
<feature type="region of interest" description="Disordered" evidence="1">
    <location>
        <begin position="1096"/>
        <end position="1147"/>
    </location>
</feature>
<feature type="transmembrane region" description="Helical" evidence="2">
    <location>
        <begin position="830"/>
        <end position="849"/>
    </location>
</feature>
<keyword evidence="2" id="KW-0812">Transmembrane</keyword>
<organism evidence="3 4">
    <name type="scientific">Diversispora eburnea</name>
    <dbReference type="NCBI Taxonomy" id="1213867"/>
    <lineage>
        <taxon>Eukaryota</taxon>
        <taxon>Fungi</taxon>
        <taxon>Fungi incertae sedis</taxon>
        <taxon>Mucoromycota</taxon>
        <taxon>Glomeromycotina</taxon>
        <taxon>Glomeromycetes</taxon>
        <taxon>Diversisporales</taxon>
        <taxon>Diversisporaceae</taxon>
        <taxon>Diversispora</taxon>
    </lineage>
</organism>
<dbReference type="AlphaFoldDB" id="A0A9N8WEU7"/>
<gene>
    <name evidence="3" type="ORF">DEBURN_LOCUS3781</name>
</gene>
<proteinExistence type="predicted"/>
<evidence type="ECO:0000313" key="4">
    <source>
        <dbReference type="Proteomes" id="UP000789706"/>
    </source>
</evidence>
<protein>
    <submittedName>
        <fullName evidence="3">8759_t:CDS:1</fullName>
    </submittedName>
</protein>
<dbReference type="SUPFAM" id="SSF50978">
    <property type="entry name" value="WD40 repeat-like"/>
    <property type="match status" value="1"/>
</dbReference>
<evidence type="ECO:0000256" key="1">
    <source>
        <dbReference type="SAM" id="MobiDB-lite"/>
    </source>
</evidence>
<evidence type="ECO:0000313" key="3">
    <source>
        <dbReference type="EMBL" id="CAG8483281.1"/>
    </source>
</evidence>
<dbReference type="OrthoDB" id="2433234at2759"/>
<keyword evidence="2" id="KW-0472">Membrane</keyword>
<feature type="transmembrane region" description="Helical" evidence="2">
    <location>
        <begin position="932"/>
        <end position="949"/>
    </location>
</feature>
<feature type="transmembrane region" description="Helical" evidence="2">
    <location>
        <begin position="861"/>
        <end position="881"/>
    </location>
</feature>
<feature type="compositionally biased region" description="Basic and acidic residues" evidence="1">
    <location>
        <begin position="1113"/>
        <end position="1130"/>
    </location>
</feature>
<evidence type="ECO:0000256" key="2">
    <source>
        <dbReference type="SAM" id="Phobius"/>
    </source>
</evidence>
<accession>A0A9N8WEU7</accession>
<feature type="transmembrane region" description="Helical" evidence="2">
    <location>
        <begin position="1013"/>
        <end position="1031"/>
    </location>
</feature>
<dbReference type="EMBL" id="CAJVPK010000251">
    <property type="protein sequence ID" value="CAG8483281.1"/>
    <property type="molecule type" value="Genomic_DNA"/>
</dbReference>
<dbReference type="InterPro" id="IPR036322">
    <property type="entry name" value="WD40_repeat_dom_sf"/>
</dbReference>
<dbReference type="Proteomes" id="UP000789706">
    <property type="component" value="Unassembled WGS sequence"/>
</dbReference>
<feature type="compositionally biased region" description="Basic and acidic residues" evidence="1">
    <location>
        <begin position="1137"/>
        <end position="1147"/>
    </location>
</feature>
<sequence>MSKNQQQKFLSKKNEKPEDAFSIISFTGEDSQSVCYIAISPDGQQIVTFNPESCEFTLYDIGDFNKPTVKFLSEEIVHDKRYCYSLAISNCVDHDGERFIALSCFGASEMLYDQNENTNKIYDEKDENNLMEVGENVNLLEIKSHTWVISTTHKNEIHTSLESIGGVIRFLDSDVKILESQPLIDKTVIIIVNASGIYKQTLNSNRIMMKQEFQKLNRFLKSSSTNIEQFELPQQLSISLSRLDHGKNALELLHTSIIKNHFMVHSFKNQQQIIEMYSLITGDLEMLFKRHESSAAPNVIRGSSIFSISQNEGILAFCRGTIGITLFLMENGLEITTKQLVGDRGRTYKIVAIEFIDNDSKLLIVLEEEIENSSGEISIQQKFIVWDLFTTFKDSIRQIDYSESQEPLKMDATHRLINSHGNMLVVTDSGKIISILDHEDVNLIRNPPSKKMTEIEIFKENEDVYHAIYDINGKISDDESKDLIIQNVEPWQPKHYFRSSVWLDSTKRTQLIISRNTVQIWKYRACRSLYVLGEKKQDVSGPKNINRIDYLIECTQRLVRKYITKYGIFRLTDIRYSIMKYLIKGYQENLIKQILNKKINGKNNLDNAILCTRHGVDFTAILKYLIDYYADNAKEYNNDGWMFTVTKAIPLLYDYQLNGFVLNLFKKPCFGATEAYTPPLYISHRDQKKGNKVAKIHALILKPRLASKHSVTPLEKLRFSKRIKEIIPLEEHQQIITSYNDRKVYKVPLPDFTVYPEVLKDHEEGYLWLLFTLFRIFWLPRKNVVPDKKESPFIRIIREEESTEIYQTPAIMAVSAFKWSSARRHYIRHIILYVIFAITYTITVISYSFTGEPTELFKSDSAAVIKSISLFFYGYTGWYLIATEIVQLKRAGWYKYISIYSFFDIASVLLPFAVSMASILNDFDVINLKYSVYNTVLAFTALVLWLEVVDEKSLQRPTYQINDTSGLYPNISVTQVIDQSSYLDNYYSHILSSLSAVYFWTNGRWDQLDQWDSYSIIIMSMLGSIILVLIFQNMLIAFMNGAFESSNIAGRAAVHKYRAELIAEYDILEKPFGNRKGNPRYIYYIPNPDLIDDWLEGTKKDNGKQRSHNSSHLNKDKRVSRVSSDNKDTSEPDEVDEIRFTDEEIKS</sequence>
<keyword evidence="4" id="KW-1185">Reference proteome</keyword>
<comment type="caution">
    <text evidence="3">The sequence shown here is derived from an EMBL/GenBank/DDBJ whole genome shotgun (WGS) entry which is preliminary data.</text>
</comment>
<name>A0A9N8WEU7_9GLOM</name>